<dbReference type="Pfam" id="PF03992">
    <property type="entry name" value="ABM"/>
    <property type="match status" value="1"/>
</dbReference>
<keyword evidence="2" id="KW-0812">Transmembrane</keyword>
<feature type="transmembrane region" description="Helical" evidence="2">
    <location>
        <begin position="195"/>
        <end position="215"/>
    </location>
</feature>
<dbReference type="PROSITE" id="PS51725">
    <property type="entry name" value="ABM"/>
    <property type="match status" value="1"/>
</dbReference>
<protein>
    <recommendedName>
        <fullName evidence="3">ABM domain-containing protein</fullName>
    </recommendedName>
</protein>
<evidence type="ECO:0000256" key="1">
    <source>
        <dbReference type="SAM" id="MobiDB-lite"/>
    </source>
</evidence>
<dbReference type="Proteomes" id="UP000215005">
    <property type="component" value="Chromosome"/>
</dbReference>
<feature type="compositionally biased region" description="Basic residues" evidence="1">
    <location>
        <begin position="220"/>
        <end position="233"/>
    </location>
</feature>
<evidence type="ECO:0000259" key="3">
    <source>
        <dbReference type="PROSITE" id="PS51725"/>
    </source>
</evidence>
<feature type="transmembrane region" description="Helical" evidence="2">
    <location>
        <begin position="61"/>
        <end position="82"/>
    </location>
</feature>
<evidence type="ECO:0000256" key="2">
    <source>
        <dbReference type="SAM" id="Phobius"/>
    </source>
</evidence>
<dbReference type="EMBL" id="CP022753">
    <property type="protein sequence ID" value="ASU82163.1"/>
    <property type="molecule type" value="Genomic_DNA"/>
</dbReference>
<dbReference type="SUPFAM" id="SSF54909">
    <property type="entry name" value="Dimeric alpha+beta barrel"/>
    <property type="match status" value="1"/>
</dbReference>
<name>A0A223S214_9ACTN</name>
<feature type="transmembrane region" description="Helical" evidence="2">
    <location>
        <begin position="6"/>
        <end position="23"/>
    </location>
</feature>
<dbReference type="OrthoDB" id="3695636at2"/>
<sequence>MVEVGLAFVCALVAWSATAALIARTQREPQVYTGAWVASSVGVAIALSAAFPGALLDFSDVTFRIFQIGVALIGPLMAAWGAVEYAVDSPRARFGTRLVVTALTIVPLVVLAIDRLRGRYDGSYPAMADHYDLIPKTVLGLVHTFAVLALIACAIVAVRRMRERPRFAQHQLTVIGLAALAVVLEILVARVGLAVLGQLMMLGAVGALWAALVRAQKPPRERRGRGRGGRRRSTAPPPDASDVDEDEQDFQDVRDQEEDGVWGRRRRKEPEYDEYDDGFDRGFDDADDYDEYDDEPAASARQPSRLRGIITIYTLAEGHADAFDDCADEVVDEVARREPDTLLFAAHTVPSAPQQRIVYAIYRDQLAIEEHDQQPHVMEFQRRSSSHVVATNVIELALSGASATDNLASMLMPR</sequence>
<accession>A0A223S214</accession>
<feature type="transmembrane region" description="Helical" evidence="2">
    <location>
        <begin position="94"/>
        <end position="113"/>
    </location>
</feature>
<dbReference type="KEGG" id="ngv:CDO52_04620"/>
<feature type="compositionally biased region" description="Acidic residues" evidence="1">
    <location>
        <begin position="241"/>
        <end position="260"/>
    </location>
</feature>
<keyword evidence="2" id="KW-0472">Membrane</keyword>
<dbReference type="InterPro" id="IPR011008">
    <property type="entry name" value="Dimeric_a/b-barrel"/>
</dbReference>
<proteinExistence type="predicted"/>
<dbReference type="RefSeq" id="WP_017621269.1">
    <property type="nucleotide sequence ID" value="NZ_ANBG01000403.1"/>
</dbReference>
<organism evidence="4 5">
    <name type="scientific">Nocardiopsis gilva YIM 90087</name>
    <dbReference type="NCBI Taxonomy" id="1235441"/>
    <lineage>
        <taxon>Bacteria</taxon>
        <taxon>Bacillati</taxon>
        <taxon>Actinomycetota</taxon>
        <taxon>Actinomycetes</taxon>
        <taxon>Streptosporangiales</taxon>
        <taxon>Nocardiopsidaceae</taxon>
        <taxon>Nocardiopsis</taxon>
    </lineage>
</organism>
<evidence type="ECO:0000313" key="4">
    <source>
        <dbReference type="EMBL" id="ASU82163.1"/>
    </source>
</evidence>
<feature type="region of interest" description="Disordered" evidence="1">
    <location>
        <begin position="219"/>
        <end position="301"/>
    </location>
</feature>
<gene>
    <name evidence="4" type="ORF">CDO52_04620</name>
</gene>
<dbReference type="AlphaFoldDB" id="A0A223S214"/>
<feature type="transmembrane region" description="Helical" evidence="2">
    <location>
        <begin position="133"/>
        <end position="158"/>
    </location>
</feature>
<dbReference type="InterPro" id="IPR007138">
    <property type="entry name" value="ABM_dom"/>
</dbReference>
<feature type="domain" description="ABM" evidence="3">
    <location>
        <begin position="307"/>
        <end position="398"/>
    </location>
</feature>
<feature type="compositionally biased region" description="Acidic residues" evidence="1">
    <location>
        <begin position="285"/>
        <end position="296"/>
    </location>
</feature>
<feature type="transmembrane region" description="Helical" evidence="2">
    <location>
        <begin position="35"/>
        <end position="55"/>
    </location>
</feature>
<dbReference type="Gene3D" id="3.30.70.100">
    <property type="match status" value="1"/>
</dbReference>
<keyword evidence="5" id="KW-1185">Reference proteome</keyword>
<reference evidence="4 5" key="1">
    <citation type="submission" date="2017-08" db="EMBL/GenBank/DDBJ databases">
        <title>The complete genome sequence of Nocardiopsis gilva YIM 90087.</title>
        <authorList>
            <person name="Yin M."/>
            <person name="Tang S."/>
        </authorList>
    </citation>
    <scope>NUCLEOTIDE SEQUENCE [LARGE SCALE GENOMIC DNA]</scope>
    <source>
        <strain evidence="4 5">YIM 90087</strain>
    </source>
</reference>
<feature type="transmembrane region" description="Helical" evidence="2">
    <location>
        <begin position="170"/>
        <end position="189"/>
    </location>
</feature>
<keyword evidence="2" id="KW-1133">Transmembrane helix</keyword>
<evidence type="ECO:0000313" key="5">
    <source>
        <dbReference type="Proteomes" id="UP000215005"/>
    </source>
</evidence>